<gene>
    <name evidence="1" type="ORF">T10_5197</name>
</gene>
<comment type="caution">
    <text evidence="1">The sequence shown here is derived from an EMBL/GenBank/DDBJ whole genome shotgun (WGS) entry which is preliminary data.</text>
</comment>
<sequence>MHGHLTAAVWFANERKYRHMNTSSDIQLIITRKMVPSGSGLLPDIAERLESQNTEAHSNVF</sequence>
<dbReference type="EMBL" id="JYDO01000234">
    <property type="protein sequence ID" value="KRZ66591.1"/>
    <property type="molecule type" value="Genomic_DNA"/>
</dbReference>
<dbReference type="Proteomes" id="UP000054843">
    <property type="component" value="Unassembled WGS sequence"/>
</dbReference>
<protein>
    <submittedName>
        <fullName evidence="1">Uncharacterized protein</fullName>
    </submittedName>
</protein>
<organism evidence="1 2">
    <name type="scientific">Trichinella papuae</name>
    <dbReference type="NCBI Taxonomy" id="268474"/>
    <lineage>
        <taxon>Eukaryota</taxon>
        <taxon>Metazoa</taxon>
        <taxon>Ecdysozoa</taxon>
        <taxon>Nematoda</taxon>
        <taxon>Enoplea</taxon>
        <taxon>Dorylaimia</taxon>
        <taxon>Trichinellida</taxon>
        <taxon>Trichinellidae</taxon>
        <taxon>Trichinella</taxon>
    </lineage>
</organism>
<keyword evidence="2" id="KW-1185">Reference proteome</keyword>
<evidence type="ECO:0000313" key="1">
    <source>
        <dbReference type="EMBL" id="KRZ66591.1"/>
    </source>
</evidence>
<dbReference type="AlphaFoldDB" id="A0A0V1M4E2"/>
<accession>A0A0V1M4E2</accession>
<proteinExistence type="predicted"/>
<reference evidence="1 2" key="1">
    <citation type="submission" date="2015-01" db="EMBL/GenBank/DDBJ databases">
        <title>Evolution of Trichinella species and genotypes.</title>
        <authorList>
            <person name="Korhonen P.K."/>
            <person name="Edoardo P."/>
            <person name="Giuseppe L.R."/>
            <person name="Gasser R.B."/>
        </authorList>
    </citation>
    <scope>NUCLEOTIDE SEQUENCE [LARGE SCALE GENOMIC DNA]</scope>
    <source>
        <strain evidence="1">ISS1980</strain>
    </source>
</reference>
<name>A0A0V1M4E2_9BILA</name>
<evidence type="ECO:0000313" key="2">
    <source>
        <dbReference type="Proteomes" id="UP000054843"/>
    </source>
</evidence>